<organism evidence="1 2">
    <name type="scientific">Rhizoctonia solani</name>
    <dbReference type="NCBI Taxonomy" id="456999"/>
    <lineage>
        <taxon>Eukaryota</taxon>
        <taxon>Fungi</taxon>
        <taxon>Dikarya</taxon>
        <taxon>Basidiomycota</taxon>
        <taxon>Agaricomycotina</taxon>
        <taxon>Agaricomycetes</taxon>
        <taxon>Cantharellales</taxon>
        <taxon>Ceratobasidiaceae</taxon>
        <taxon>Rhizoctonia</taxon>
    </lineage>
</organism>
<reference evidence="1" key="1">
    <citation type="submission" date="2021-01" db="EMBL/GenBank/DDBJ databases">
        <authorList>
            <person name="Kaushik A."/>
        </authorList>
    </citation>
    <scope>NUCLEOTIDE SEQUENCE</scope>
    <source>
        <strain evidence="1">Type strain: AG8-Rh-89/</strain>
    </source>
</reference>
<gene>
    <name evidence="1" type="ORF">RDB_LOCUS17202</name>
</gene>
<dbReference type="AlphaFoldDB" id="A0A8H3AGP6"/>
<comment type="caution">
    <text evidence="1">The sequence shown here is derived from an EMBL/GenBank/DDBJ whole genome shotgun (WGS) entry which is preliminary data.</text>
</comment>
<dbReference type="EMBL" id="CAJMWZ010000924">
    <property type="protein sequence ID" value="CAE6428595.1"/>
    <property type="molecule type" value="Genomic_DNA"/>
</dbReference>
<protein>
    <submittedName>
        <fullName evidence="1">Uncharacterized protein</fullName>
    </submittedName>
</protein>
<evidence type="ECO:0000313" key="2">
    <source>
        <dbReference type="Proteomes" id="UP000663850"/>
    </source>
</evidence>
<proteinExistence type="predicted"/>
<dbReference type="Proteomes" id="UP000663850">
    <property type="component" value="Unassembled WGS sequence"/>
</dbReference>
<sequence>MPVKYCTAPKAQERHTHNFALGLRLQRLQGRGTFSKPYVYIAERALLGLNRRTFASVLNVCIVTKRGKCIAIVNPGSRHQENRLMYRSQVRVPNWVRSTVCTYDPWILGFMTNKNTYERRGDSSISVYLYLVLSVFVRNCEGKDGNIMGRFLNFYLIVEVG</sequence>
<name>A0A8H3AGP6_9AGAM</name>
<evidence type="ECO:0000313" key="1">
    <source>
        <dbReference type="EMBL" id="CAE6428595.1"/>
    </source>
</evidence>
<accession>A0A8H3AGP6</accession>